<dbReference type="PANTHER" id="PTHR13778">
    <property type="entry name" value="GLYCOSYLTRANSFERASE 8 DOMAIN-CONTAINING PROTEIN"/>
    <property type="match status" value="1"/>
</dbReference>
<dbReference type="Proteomes" id="UP001381003">
    <property type="component" value="Chromosome"/>
</dbReference>
<dbReference type="SUPFAM" id="SSF53448">
    <property type="entry name" value="Nucleotide-diphospho-sugar transferases"/>
    <property type="match status" value="1"/>
</dbReference>
<dbReference type="Pfam" id="PF01501">
    <property type="entry name" value="Glyco_transf_8"/>
    <property type="match status" value="1"/>
</dbReference>
<dbReference type="EMBL" id="CP104874">
    <property type="protein sequence ID" value="WWF05208.1"/>
    <property type="molecule type" value="Genomic_DNA"/>
</dbReference>
<accession>A0ABZ2FG60</accession>
<evidence type="ECO:0000256" key="3">
    <source>
        <dbReference type="ARBA" id="ARBA00022723"/>
    </source>
</evidence>
<dbReference type="Gene3D" id="3.90.550.10">
    <property type="entry name" value="Spore Coat Polysaccharide Biosynthesis Protein SpsA, Chain A"/>
    <property type="match status" value="1"/>
</dbReference>
<evidence type="ECO:0008006" key="7">
    <source>
        <dbReference type="Google" id="ProtNLM"/>
    </source>
</evidence>
<evidence type="ECO:0000256" key="1">
    <source>
        <dbReference type="ARBA" id="ARBA00022676"/>
    </source>
</evidence>
<dbReference type="InterPro" id="IPR002495">
    <property type="entry name" value="Glyco_trans_8"/>
</dbReference>
<name>A0ABZ2FG60_9MICO</name>
<gene>
    <name evidence="5" type="ORF">N5P18_16380</name>
</gene>
<feature type="region of interest" description="Disordered" evidence="4">
    <location>
        <begin position="956"/>
        <end position="977"/>
    </location>
</feature>
<dbReference type="RefSeq" id="WP_338538251.1">
    <property type="nucleotide sequence ID" value="NZ_CP104874.1"/>
</dbReference>
<evidence type="ECO:0000313" key="5">
    <source>
        <dbReference type="EMBL" id="WWF05208.1"/>
    </source>
</evidence>
<evidence type="ECO:0000256" key="4">
    <source>
        <dbReference type="SAM" id="MobiDB-lite"/>
    </source>
</evidence>
<keyword evidence="1" id="KW-0328">Glycosyltransferase</keyword>
<keyword evidence="3" id="KW-0479">Metal-binding</keyword>
<evidence type="ECO:0000313" key="6">
    <source>
        <dbReference type="Proteomes" id="UP001381003"/>
    </source>
</evidence>
<dbReference type="InterPro" id="IPR029044">
    <property type="entry name" value="Nucleotide-diphossugar_trans"/>
</dbReference>
<keyword evidence="2" id="KW-0808">Transferase</keyword>
<proteinExistence type="predicted"/>
<feature type="compositionally biased region" description="Polar residues" evidence="4">
    <location>
        <begin position="959"/>
        <end position="970"/>
    </location>
</feature>
<sequence length="977" mass="107591">MSPDPRSLPHATKRVTKRAAARIGGVDEVRARLDTAKGELRKAREQRDRARRQRDEATAQRDAARAQLAEAEDALEALEARRAQAAERASGLGYAYRGLRAAALGLRNPADLGSAPGRAPEGQDRKDIEAEVSWVQARSQIALGLHRGAGLEPGLATLVRAARGPYRVDEVRAISQFLYDHEPTRTAGALGTGLIAHRMGLFGLAWSRLSTLDDHVWLRHAPSEYVLLAGEHDRALAEHAVERALEHPGPLSTHTWLTLTRRAMGLGLGAQCTRLAERFDAAAAADLASGELDEAQTEALVRDRTWMSRWAPRIAAGPTEPTPATPGTVSIGVIGYDQPDPRNTSSNIGDYVQTIASLSHLVRHTGARFDDGDLGRFATDLAARVPADLRVDSPEVPVTLHQVDRDASTYSQVPEGTWMLAFGWYAHKLGGVRHDFPFPGHLKPLYVSFHLNKRALLTDETIEHLKAHAPIGCRDHSTVDLLLGQGIPAFFSGCLTTTVRYVRPDDTPPRPADAPTVWIDLPAPRGARRIHNEREDVRGADMATNLRTALASLDEYAGSIGRVVTGRLHAYLPARALGCEVDFAPRNPSDIRFAGLAPLSDDEVFEMGRGIADLLEPVFAAILRGEDEGSVRAIWSEVTAERVAAARRRNEQDVVLPSLVDVEEAVATIRTGRVDVPRTQDGPDGEEMEIVLALDGNLKDQFLVVVDGLVEHASRPIHLNVLVREHEQADFDRAAALFPTVSFSWWPCDEVTYGDIHAMIPHITVSTMDRLVLPQLLTDVDRVVYHDIDALPVADVAELYETDLQGHPLAARDSEASSMQSGYTNIFNPASLKDLEPGMGSELIRRETRRHPFDFVGFNAGIMVLDLARMRADDFCERFLPYANNFGMHDQHILNVYVGADRLGLAPGWNARPSQEDVVDPKIIHWAGGQKPWVEGYVSYQDAWRRHEDELRRREASLATDQVTNPVDNSARTRESL</sequence>
<feature type="region of interest" description="Disordered" evidence="4">
    <location>
        <begin position="36"/>
        <end position="61"/>
    </location>
</feature>
<reference evidence="5 6" key="1">
    <citation type="submission" date="2022-09" db="EMBL/GenBank/DDBJ databases">
        <title>Complete genome sequence of Janibacter terrae strain COS04-44, PCL-degrading bacteria isolated from oil spilled coast.</title>
        <authorList>
            <person name="Park H."/>
            <person name="Kim J.Y."/>
            <person name="An S.H."/>
            <person name="Lee C.M."/>
            <person name="Weon H.-Y."/>
        </authorList>
    </citation>
    <scope>NUCLEOTIDE SEQUENCE [LARGE SCALE GENOMIC DNA]</scope>
    <source>
        <strain evidence="5 6">COS04-44</strain>
    </source>
</reference>
<organism evidence="5 6">
    <name type="scientific">Janibacter terrae</name>
    <dbReference type="NCBI Taxonomy" id="103817"/>
    <lineage>
        <taxon>Bacteria</taxon>
        <taxon>Bacillati</taxon>
        <taxon>Actinomycetota</taxon>
        <taxon>Actinomycetes</taxon>
        <taxon>Micrococcales</taxon>
        <taxon>Intrasporangiaceae</taxon>
        <taxon>Janibacter</taxon>
    </lineage>
</organism>
<dbReference type="PANTHER" id="PTHR13778:SF47">
    <property type="entry name" value="LIPOPOLYSACCHARIDE 1,3-GALACTOSYLTRANSFERASE"/>
    <property type="match status" value="1"/>
</dbReference>
<evidence type="ECO:0000256" key="2">
    <source>
        <dbReference type="ARBA" id="ARBA00022679"/>
    </source>
</evidence>
<protein>
    <recommendedName>
        <fullName evidence="7">Glycosyltransferase</fullName>
    </recommendedName>
</protein>
<feature type="region of interest" description="Disordered" evidence="4">
    <location>
        <begin position="1"/>
        <end position="21"/>
    </location>
</feature>
<feature type="compositionally biased region" description="Basic residues" evidence="4">
    <location>
        <begin position="11"/>
        <end position="20"/>
    </location>
</feature>
<keyword evidence="6" id="KW-1185">Reference proteome</keyword>
<dbReference type="InterPro" id="IPR050748">
    <property type="entry name" value="Glycosyltrans_8_dom-fam"/>
</dbReference>